<feature type="domain" description="SGNH hydrolase-type esterase" evidence="4">
    <location>
        <begin position="35"/>
        <end position="215"/>
    </location>
</feature>
<sequence precursor="true">MSKLFTLLSVLIVLSFTNALNAEDFAIRDGDTVGFLGDSITAARTYGKHIEKFTLLRYPERKVHFINLGNGGDTAAGGFKRLEQDVFDKGVTLLTVAYGVNDIGWGAKADDEHRQLYLDSIQKIVTACKKRGVRVYICSAAITAGHPDKTENNFLQQMCDAGLAIARKEGAGTIDIQRTMRDIQRSVYTANESLPIEKQKSLHAADGIHLNDLGQMAMAYAILKGLEAPADVSTCVIDAAAGEVLEGNGCQISDLSAADDRLTFTRLDQGLPYNNGAFANLMYRFVPMNQINQYRLTVRNLNLGKYKLTVSGREIGIWRASELAKGLDIASTTPDSWQPGGPWDAQATVLKSLTEARYEVDLANLHAKRSLPETPLLASLTNQAKHANKEIEQMQRFVAKPRPYQFVLTRETDETTIASPLENQVFQRHVRNAGRILIRGTTTRNVDQVQVRFRGQPLQGEVPSEWQSIEFNREDGAFQKSLEFPAGGWFSMDLRMTADNQTVEELSVDQFGVGEVFVGAGQSNSTNSGQFKTKQTTGMVASFSGEHWQIADDPQPGVADRSQGGSYYPAFGDALYEAYKVPIGIAATGYGGTSVNAWQPMDEGLFRWMMTRIDQLGPHGFRAVLWHQGETDVEMPSDEYYDKLKRVIDTSREEAGWNIPWLVAQVSYHNPDAPSFTTTRTAQAKLWADGVALEGPDTDTLTGDHRDLDGKGIHFSPQGLKAHGLLWSEQVKPLIDKSIQEP</sequence>
<evidence type="ECO:0000256" key="2">
    <source>
        <dbReference type="SAM" id="SignalP"/>
    </source>
</evidence>
<dbReference type="SUPFAM" id="SSF52266">
    <property type="entry name" value="SGNH hydrolase"/>
    <property type="match status" value="2"/>
</dbReference>
<organism evidence="5 6">
    <name type="scientific">Symmachiella macrocystis</name>
    <dbReference type="NCBI Taxonomy" id="2527985"/>
    <lineage>
        <taxon>Bacteria</taxon>
        <taxon>Pseudomonadati</taxon>
        <taxon>Planctomycetota</taxon>
        <taxon>Planctomycetia</taxon>
        <taxon>Planctomycetales</taxon>
        <taxon>Planctomycetaceae</taxon>
        <taxon>Symmachiella</taxon>
    </lineage>
</organism>
<accession>A0A5C6BCB5</accession>
<protein>
    <submittedName>
        <fullName evidence="5">GDSL-like Lipase/Acylhydrolase</fullName>
    </submittedName>
</protein>
<dbReference type="PANTHER" id="PTHR30383:SF5">
    <property type="entry name" value="SGNH HYDROLASE-TYPE ESTERASE DOMAIN-CONTAINING PROTEIN"/>
    <property type="match status" value="1"/>
</dbReference>
<feature type="chain" id="PRO_5022896667" evidence="2">
    <location>
        <begin position="23"/>
        <end position="742"/>
    </location>
</feature>
<keyword evidence="2" id="KW-0732">Signal</keyword>
<feature type="signal peptide" evidence="2">
    <location>
        <begin position="1"/>
        <end position="22"/>
    </location>
</feature>
<dbReference type="InterPro" id="IPR036514">
    <property type="entry name" value="SGNH_hydro_sf"/>
</dbReference>
<evidence type="ECO:0000313" key="6">
    <source>
        <dbReference type="Proteomes" id="UP000320735"/>
    </source>
</evidence>
<comment type="caution">
    <text evidence="5">The sequence shown here is derived from an EMBL/GenBank/DDBJ whole genome shotgun (WGS) entry which is preliminary data.</text>
</comment>
<evidence type="ECO:0000259" key="3">
    <source>
        <dbReference type="Pfam" id="PF03629"/>
    </source>
</evidence>
<dbReference type="RefSeq" id="WP_146372712.1">
    <property type="nucleotide sequence ID" value="NZ_SJPP01000002.1"/>
</dbReference>
<name>A0A5C6BCB5_9PLAN</name>
<dbReference type="OrthoDB" id="9795554at2"/>
<feature type="domain" description="Sialate O-acetylesterase" evidence="3">
    <location>
        <begin position="515"/>
        <end position="724"/>
    </location>
</feature>
<dbReference type="InterPro" id="IPR013830">
    <property type="entry name" value="SGNH_hydro"/>
</dbReference>
<evidence type="ECO:0000256" key="1">
    <source>
        <dbReference type="ARBA" id="ARBA00022801"/>
    </source>
</evidence>
<dbReference type="GO" id="GO:0004622">
    <property type="term" value="F:phosphatidylcholine lysophospholipase activity"/>
    <property type="evidence" value="ECO:0007669"/>
    <property type="project" value="TreeGrafter"/>
</dbReference>
<dbReference type="CDD" id="cd01834">
    <property type="entry name" value="SGNH_hydrolase_like_2"/>
    <property type="match status" value="1"/>
</dbReference>
<keyword evidence="6" id="KW-1185">Reference proteome</keyword>
<dbReference type="Pfam" id="PF13472">
    <property type="entry name" value="Lipase_GDSL_2"/>
    <property type="match status" value="1"/>
</dbReference>
<proteinExistence type="predicted"/>
<dbReference type="EMBL" id="SJPP01000002">
    <property type="protein sequence ID" value="TWU08939.1"/>
    <property type="molecule type" value="Genomic_DNA"/>
</dbReference>
<gene>
    <name evidence="5" type="ORF">CA54_41780</name>
</gene>
<evidence type="ECO:0000259" key="4">
    <source>
        <dbReference type="Pfam" id="PF13472"/>
    </source>
</evidence>
<dbReference type="PANTHER" id="PTHR30383">
    <property type="entry name" value="THIOESTERASE 1/PROTEASE 1/LYSOPHOSPHOLIPASE L1"/>
    <property type="match status" value="1"/>
</dbReference>
<dbReference type="InterPro" id="IPR051532">
    <property type="entry name" value="Ester_Hydrolysis_Enzymes"/>
</dbReference>
<reference evidence="5 6" key="1">
    <citation type="submission" date="2019-02" db="EMBL/GenBank/DDBJ databases">
        <title>Deep-cultivation of Planctomycetes and their phenomic and genomic characterization uncovers novel biology.</title>
        <authorList>
            <person name="Wiegand S."/>
            <person name="Jogler M."/>
            <person name="Boedeker C."/>
            <person name="Pinto D."/>
            <person name="Vollmers J."/>
            <person name="Rivas-Marin E."/>
            <person name="Kohn T."/>
            <person name="Peeters S.H."/>
            <person name="Heuer A."/>
            <person name="Rast P."/>
            <person name="Oberbeckmann S."/>
            <person name="Bunk B."/>
            <person name="Jeske O."/>
            <person name="Meyerdierks A."/>
            <person name="Storesund J.E."/>
            <person name="Kallscheuer N."/>
            <person name="Luecker S."/>
            <person name="Lage O.M."/>
            <person name="Pohl T."/>
            <person name="Merkel B.J."/>
            <person name="Hornburger P."/>
            <person name="Mueller R.-W."/>
            <person name="Bruemmer F."/>
            <person name="Labrenz M."/>
            <person name="Spormann A.M."/>
            <person name="Op Den Camp H."/>
            <person name="Overmann J."/>
            <person name="Amann R."/>
            <person name="Jetten M.S.M."/>
            <person name="Mascher T."/>
            <person name="Medema M.H."/>
            <person name="Devos D.P."/>
            <person name="Kaster A.-K."/>
            <person name="Ovreas L."/>
            <person name="Rohde M."/>
            <person name="Galperin M.Y."/>
            <person name="Jogler C."/>
        </authorList>
    </citation>
    <scope>NUCLEOTIDE SEQUENCE [LARGE SCALE GENOMIC DNA]</scope>
    <source>
        <strain evidence="5 6">CA54</strain>
    </source>
</reference>
<dbReference type="Pfam" id="PF03629">
    <property type="entry name" value="SASA"/>
    <property type="match status" value="1"/>
</dbReference>
<dbReference type="InterPro" id="IPR005181">
    <property type="entry name" value="SASA"/>
</dbReference>
<keyword evidence="1 5" id="KW-0378">Hydrolase</keyword>
<evidence type="ECO:0000313" key="5">
    <source>
        <dbReference type="EMBL" id="TWU08939.1"/>
    </source>
</evidence>
<dbReference type="Gene3D" id="3.40.50.1110">
    <property type="entry name" value="SGNH hydrolase"/>
    <property type="match status" value="2"/>
</dbReference>
<dbReference type="AlphaFoldDB" id="A0A5C6BCB5"/>
<dbReference type="Proteomes" id="UP000320735">
    <property type="component" value="Unassembled WGS sequence"/>
</dbReference>